<sequence length="105" mass="11931">MEGYGRCLLFFRSTDAYFHCPHQRLCNPLLKILSHSCWMDWAVLQQLSRNVVSMAAPAPMKMTISSMSITIDTKEDVEIFLLQVGDCIAFHDHCTPANKNILISL</sequence>
<accession>A0AAN7Q6W3</accession>
<evidence type="ECO:0000313" key="1">
    <source>
        <dbReference type="EMBL" id="KAK4760144.1"/>
    </source>
</evidence>
<name>A0AAN7Q6W3_9MYRT</name>
<dbReference type="EMBL" id="JAXIOK010000011">
    <property type="protein sequence ID" value="KAK4760144.1"/>
    <property type="molecule type" value="Genomic_DNA"/>
</dbReference>
<protein>
    <submittedName>
        <fullName evidence="1">Uncharacterized protein</fullName>
    </submittedName>
</protein>
<keyword evidence="2" id="KW-1185">Reference proteome</keyword>
<dbReference type="Proteomes" id="UP001345219">
    <property type="component" value="Chromosome 17"/>
</dbReference>
<dbReference type="AlphaFoldDB" id="A0AAN7Q6W3"/>
<proteinExistence type="predicted"/>
<gene>
    <name evidence="1" type="ORF">SAY87_023275</name>
</gene>
<comment type="caution">
    <text evidence="1">The sequence shown here is derived from an EMBL/GenBank/DDBJ whole genome shotgun (WGS) entry which is preliminary data.</text>
</comment>
<reference evidence="1 2" key="1">
    <citation type="journal article" date="2023" name="Hortic Res">
        <title>Pangenome of water caltrop reveals structural variations and asymmetric subgenome divergence after allopolyploidization.</title>
        <authorList>
            <person name="Zhang X."/>
            <person name="Chen Y."/>
            <person name="Wang L."/>
            <person name="Yuan Y."/>
            <person name="Fang M."/>
            <person name="Shi L."/>
            <person name="Lu R."/>
            <person name="Comes H.P."/>
            <person name="Ma Y."/>
            <person name="Chen Y."/>
            <person name="Huang G."/>
            <person name="Zhou Y."/>
            <person name="Zheng Z."/>
            <person name="Qiu Y."/>
        </authorList>
    </citation>
    <scope>NUCLEOTIDE SEQUENCE [LARGE SCALE GENOMIC DNA]</scope>
    <source>
        <tissue evidence="1">Roots</tissue>
    </source>
</reference>
<organism evidence="1 2">
    <name type="scientific">Trapa incisa</name>
    <dbReference type="NCBI Taxonomy" id="236973"/>
    <lineage>
        <taxon>Eukaryota</taxon>
        <taxon>Viridiplantae</taxon>
        <taxon>Streptophyta</taxon>
        <taxon>Embryophyta</taxon>
        <taxon>Tracheophyta</taxon>
        <taxon>Spermatophyta</taxon>
        <taxon>Magnoliopsida</taxon>
        <taxon>eudicotyledons</taxon>
        <taxon>Gunneridae</taxon>
        <taxon>Pentapetalae</taxon>
        <taxon>rosids</taxon>
        <taxon>malvids</taxon>
        <taxon>Myrtales</taxon>
        <taxon>Lythraceae</taxon>
        <taxon>Trapa</taxon>
    </lineage>
</organism>
<evidence type="ECO:0000313" key="2">
    <source>
        <dbReference type="Proteomes" id="UP001345219"/>
    </source>
</evidence>